<evidence type="ECO:0000256" key="3">
    <source>
        <dbReference type="SAM" id="Phobius"/>
    </source>
</evidence>
<dbReference type="EC" id="2.7.7.65" evidence="1"/>
<evidence type="ECO:0000313" key="6">
    <source>
        <dbReference type="Proteomes" id="UP000235005"/>
    </source>
</evidence>
<protein>
    <recommendedName>
        <fullName evidence="1">diguanylate cyclase</fullName>
        <ecNumber evidence="1">2.7.7.65</ecNumber>
    </recommendedName>
</protein>
<organism evidence="5 6">
    <name type="scientific">Pseudohalioglobus lutimaris</name>
    <dbReference type="NCBI Taxonomy" id="1737061"/>
    <lineage>
        <taxon>Bacteria</taxon>
        <taxon>Pseudomonadati</taxon>
        <taxon>Pseudomonadota</taxon>
        <taxon>Gammaproteobacteria</taxon>
        <taxon>Cellvibrionales</taxon>
        <taxon>Halieaceae</taxon>
        <taxon>Pseudohalioglobus</taxon>
    </lineage>
</organism>
<keyword evidence="3" id="KW-1133">Transmembrane helix</keyword>
<evidence type="ECO:0000313" key="5">
    <source>
        <dbReference type="EMBL" id="PLW69688.1"/>
    </source>
</evidence>
<reference evidence="5 6" key="1">
    <citation type="submission" date="2018-01" db="EMBL/GenBank/DDBJ databases">
        <title>The draft genome sequence of Halioglobus lutimaris HF004.</title>
        <authorList>
            <person name="Du Z.-J."/>
            <person name="Shi M.-J."/>
        </authorList>
    </citation>
    <scope>NUCLEOTIDE SEQUENCE [LARGE SCALE GENOMIC DNA]</scope>
    <source>
        <strain evidence="5 6">HF004</strain>
    </source>
</reference>
<name>A0A2N5X5C8_9GAMM</name>
<comment type="catalytic activity">
    <reaction evidence="2">
        <text>2 GTP = 3',3'-c-di-GMP + 2 diphosphate</text>
        <dbReference type="Rhea" id="RHEA:24898"/>
        <dbReference type="ChEBI" id="CHEBI:33019"/>
        <dbReference type="ChEBI" id="CHEBI:37565"/>
        <dbReference type="ChEBI" id="CHEBI:58805"/>
        <dbReference type="EC" id="2.7.7.65"/>
    </reaction>
</comment>
<dbReference type="InterPro" id="IPR029787">
    <property type="entry name" value="Nucleotide_cyclase"/>
</dbReference>
<dbReference type="OrthoDB" id="9812260at2"/>
<dbReference type="AlphaFoldDB" id="A0A2N5X5C8"/>
<dbReference type="PANTHER" id="PTHR45138:SF9">
    <property type="entry name" value="DIGUANYLATE CYCLASE DGCM-RELATED"/>
    <property type="match status" value="1"/>
</dbReference>
<dbReference type="NCBIfam" id="TIGR00254">
    <property type="entry name" value="GGDEF"/>
    <property type="match status" value="1"/>
</dbReference>
<dbReference type="GO" id="GO:0052621">
    <property type="term" value="F:diguanylate cyclase activity"/>
    <property type="evidence" value="ECO:0007669"/>
    <property type="project" value="UniProtKB-EC"/>
</dbReference>
<proteinExistence type="predicted"/>
<dbReference type="PROSITE" id="PS50887">
    <property type="entry name" value="GGDEF"/>
    <property type="match status" value="1"/>
</dbReference>
<dbReference type="SUPFAM" id="SSF55073">
    <property type="entry name" value="Nucleotide cyclase"/>
    <property type="match status" value="1"/>
</dbReference>
<dbReference type="Proteomes" id="UP000235005">
    <property type="component" value="Unassembled WGS sequence"/>
</dbReference>
<dbReference type="CDD" id="cd01949">
    <property type="entry name" value="GGDEF"/>
    <property type="match status" value="1"/>
</dbReference>
<keyword evidence="6" id="KW-1185">Reference proteome</keyword>
<dbReference type="Pfam" id="PF00990">
    <property type="entry name" value="GGDEF"/>
    <property type="match status" value="1"/>
</dbReference>
<evidence type="ECO:0000256" key="1">
    <source>
        <dbReference type="ARBA" id="ARBA00012528"/>
    </source>
</evidence>
<evidence type="ECO:0000259" key="4">
    <source>
        <dbReference type="PROSITE" id="PS50887"/>
    </source>
</evidence>
<dbReference type="Gene3D" id="3.30.70.270">
    <property type="match status" value="1"/>
</dbReference>
<comment type="caution">
    <text evidence="5">The sequence shown here is derived from an EMBL/GenBank/DDBJ whole genome shotgun (WGS) entry which is preliminary data.</text>
</comment>
<dbReference type="InterPro" id="IPR043128">
    <property type="entry name" value="Rev_trsase/Diguanyl_cyclase"/>
</dbReference>
<dbReference type="InterPro" id="IPR050469">
    <property type="entry name" value="Diguanylate_Cyclase"/>
</dbReference>
<feature type="transmembrane region" description="Helical" evidence="3">
    <location>
        <begin position="35"/>
        <end position="56"/>
    </location>
</feature>
<sequence>MLKRSIQEWLVLAICAVFVVTVVPAAIFRIATADWVLAVIDVVWAGSMAFLFVYTFRTRRTTLPATMMAWIFLALTLSAIHYTGLHQVNWLYPVILAMFFLLDVKQALLLSVLSVCWVIAQAYSEQPLEETTNLAKSLTTTIVLASAFSLFSRMEQSRLQHLAGVDALTGAGNRRAKIDKLQSLVSLYFRCHVNACILKVDIDQFSQVNDKHGRVLGDQVLFSLAQIIRNNTRPTDTLYRSGGAEFFVVAENTALGDATSLAVKLREIIGCTVFPGGTHLTVSIGVAKLAKLEGSQDWINRAERALTKAKAKGRNRVEVAAELNDDQVQPSS</sequence>
<dbReference type="PANTHER" id="PTHR45138">
    <property type="entry name" value="REGULATORY COMPONENTS OF SENSORY TRANSDUCTION SYSTEM"/>
    <property type="match status" value="1"/>
</dbReference>
<keyword evidence="3" id="KW-0812">Transmembrane</keyword>
<dbReference type="EMBL" id="PKUS01000005">
    <property type="protein sequence ID" value="PLW69688.1"/>
    <property type="molecule type" value="Genomic_DNA"/>
</dbReference>
<dbReference type="SMART" id="SM00267">
    <property type="entry name" value="GGDEF"/>
    <property type="match status" value="1"/>
</dbReference>
<feature type="transmembrane region" description="Helical" evidence="3">
    <location>
        <begin position="63"/>
        <end position="84"/>
    </location>
</feature>
<keyword evidence="3" id="KW-0472">Membrane</keyword>
<feature type="domain" description="GGDEF" evidence="4">
    <location>
        <begin position="193"/>
        <end position="322"/>
    </location>
</feature>
<evidence type="ECO:0000256" key="2">
    <source>
        <dbReference type="ARBA" id="ARBA00034247"/>
    </source>
</evidence>
<dbReference type="InterPro" id="IPR000160">
    <property type="entry name" value="GGDEF_dom"/>
</dbReference>
<accession>A0A2N5X5C8</accession>
<gene>
    <name evidence="5" type="ORF">C0039_06680</name>
</gene>